<keyword evidence="2" id="KW-0378">Hydrolase</keyword>
<comment type="caution">
    <text evidence="2">The sequence shown here is derived from an EMBL/GenBank/DDBJ whole genome shotgun (WGS) entry which is preliminary data.</text>
</comment>
<evidence type="ECO:0000259" key="1">
    <source>
        <dbReference type="Pfam" id="PF00561"/>
    </source>
</evidence>
<dbReference type="RefSeq" id="WP_191769187.1">
    <property type="nucleotide sequence ID" value="NZ_JACSRA010000021.1"/>
</dbReference>
<dbReference type="SUPFAM" id="SSF53474">
    <property type="entry name" value="alpha/beta-Hydrolases"/>
    <property type="match status" value="1"/>
</dbReference>
<dbReference type="Pfam" id="PF00561">
    <property type="entry name" value="Abhydrolase_1"/>
    <property type="match status" value="1"/>
</dbReference>
<feature type="domain" description="AB hydrolase-1" evidence="1">
    <location>
        <begin position="129"/>
        <end position="240"/>
    </location>
</feature>
<protein>
    <submittedName>
        <fullName evidence="2">Alpha/beta hydrolase</fullName>
    </submittedName>
</protein>
<dbReference type="EMBL" id="JACSRA010000021">
    <property type="protein sequence ID" value="MBD7912249.1"/>
    <property type="molecule type" value="Genomic_DNA"/>
</dbReference>
<organism evidence="2 3">
    <name type="scientific">Clostridium cibarium</name>
    <dbReference type="NCBI Taxonomy" id="2762247"/>
    <lineage>
        <taxon>Bacteria</taxon>
        <taxon>Bacillati</taxon>
        <taxon>Bacillota</taxon>
        <taxon>Clostridia</taxon>
        <taxon>Eubacteriales</taxon>
        <taxon>Clostridiaceae</taxon>
        <taxon>Clostridium</taxon>
    </lineage>
</organism>
<dbReference type="Gene3D" id="3.40.50.1820">
    <property type="entry name" value="alpha/beta hydrolase"/>
    <property type="match status" value="1"/>
</dbReference>
<name>A0ABR8PVT9_9CLOT</name>
<accession>A0ABR8PVT9</accession>
<proteinExistence type="predicted"/>
<sequence length="370" mass="42739">MFKEFVENRQFNFQINRFLGGFYTDPEIKKDIDSVLPILTDTDAWYKSWRKLGEQSEEKGQFELAAAYYEAGNFYLRQNDPNKKYMYNKFKENFYKSYKELPLEHFQVPYENSFLSAVGVKFENSTKTLLIHGGYDSCLEEIIPCLAYFKGLGYDIIAFEGPGQGGALMNGLKFIHNWEKPVSAILDYFNLEEASILGCSWGGYFCLRAAAFEKRIKEVICYDIFYCGMDVISMSNKEMRDKLEKLLDNNEKDKINELMSAKMKGDIDFNWKICKGMDNTGTETPYDFLKAIRLHTMAGIEKFVDQDLLLLAGEEDQYVPIETLALLENNLVNAKSITKKVFTKETGGEQHCQAGRMDLAFDEIKKFLTR</sequence>
<evidence type="ECO:0000313" key="2">
    <source>
        <dbReference type="EMBL" id="MBD7912249.1"/>
    </source>
</evidence>
<gene>
    <name evidence="2" type="ORF">H9661_12865</name>
</gene>
<dbReference type="GO" id="GO:0016787">
    <property type="term" value="F:hydrolase activity"/>
    <property type="evidence" value="ECO:0007669"/>
    <property type="project" value="UniProtKB-KW"/>
</dbReference>
<evidence type="ECO:0000313" key="3">
    <source>
        <dbReference type="Proteomes" id="UP000627781"/>
    </source>
</evidence>
<dbReference type="InterPro" id="IPR000073">
    <property type="entry name" value="AB_hydrolase_1"/>
</dbReference>
<reference evidence="2 3" key="1">
    <citation type="submission" date="2020-08" db="EMBL/GenBank/DDBJ databases">
        <title>A Genomic Blueprint of the Chicken Gut Microbiome.</title>
        <authorList>
            <person name="Gilroy R."/>
            <person name="Ravi A."/>
            <person name="Getino M."/>
            <person name="Pursley I."/>
            <person name="Horton D.L."/>
            <person name="Alikhan N.-F."/>
            <person name="Baker D."/>
            <person name="Gharbi K."/>
            <person name="Hall N."/>
            <person name="Watson M."/>
            <person name="Adriaenssens E.M."/>
            <person name="Foster-Nyarko E."/>
            <person name="Jarju S."/>
            <person name="Secka A."/>
            <person name="Antonio M."/>
            <person name="Oren A."/>
            <person name="Chaudhuri R."/>
            <person name="La Ragione R.M."/>
            <person name="Hildebrand F."/>
            <person name="Pallen M.J."/>
        </authorList>
    </citation>
    <scope>NUCLEOTIDE SEQUENCE [LARGE SCALE GENOMIC DNA]</scope>
    <source>
        <strain evidence="2 3">Sa3CVN1</strain>
    </source>
</reference>
<keyword evidence="3" id="KW-1185">Reference proteome</keyword>
<dbReference type="Proteomes" id="UP000627781">
    <property type="component" value="Unassembled WGS sequence"/>
</dbReference>
<dbReference type="InterPro" id="IPR029058">
    <property type="entry name" value="AB_hydrolase_fold"/>
</dbReference>